<gene>
    <name evidence="1" type="ORF">MRATA1EN22A_LOCUS8073</name>
</gene>
<reference evidence="1" key="1">
    <citation type="submission" date="2023-05" db="EMBL/GenBank/DDBJ databases">
        <authorList>
            <consortium name="ELIXIR-Norway"/>
        </authorList>
    </citation>
    <scope>NUCLEOTIDE SEQUENCE</scope>
</reference>
<organism evidence="1 2">
    <name type="scientific">Rangifer tarandus platyrhynchus</name>
    <name type="common">Svalbard reindeer</name>
    <dbReference type="NCBI Taxonomy" id="3082113"/>
    <lineage>
        <taxon>Eukaryota</taxon>
        <taxon>Metazoa</taxon>
        <taxon>Chordata</taxon>
        <taxon>Craniata</taxon>
        <taxon>Vertebrata</taxon>
        <taxon>Euteleostomi</taxon>
        <taxon>Mammalia</taxon>
        <taxon>Eutheria</taxon>
        <taxon>Laurasiatheria</taxon>
        <taxon>Artiodactyla</taxon>
        <taxon>Ruminantia</taxon>
        <taxon>Pecora</taxon>
        <taxon>Cervidae</taxon>
        <taxon>Odocoileinae</taxon>
        <taxon>Rangifer</taxon>
    </lineage>
</organism>
<reference evidence="1" key="2">
    <citation type="submission" date="2025-03" db="EMBL/GenBank/DDBJ databases">
        <authorList>
            <consortium name="ELIXIR-Norway"/>
            <consortium name="Elixir Norway"/>
        </authorList>
    </citation>
    <scope>NUCLEOTIDE SEQUENCE</scope>
</reference>
<name>A0AC59YMF6_RANTA</name>
<proteinExistence type="predicted"/>
<dbReference type="Proteomes" id="UP001162501">
    <property type="component" value="Chromosome 19"/>
</dbReference>
<accession>A0AC59YMF6</accession>
<evidence type="ECO:0000313" key="1">
    <source>
        <dbReference type="EMBL" id="CAM9832154.1"/>
    </source>
</evidence>
<dbReference type="EMBL" id="OX596103">
    <property type="protein sequence ID" value="CAM9832154.1"/>
    <property type="molecule type" value="Genomic_DNA"/>
</dbReference>
<sequence length="97" mass="10172">MAATTPARAPGATADSPEGPPRRSREPLRTPSPARPRPVQREAFRDLPSPPAFHPVSDTVPGPLDACLLPGPKANGACQAATLHFQGSTTPWLFLVA</sequence>
<protein>
    <submittedName>
        <fullName evidence="1">Uncharacterized protein</fullName>
    </submittedName>
</protein>
<evidence type="ECO:0000313" key="2">
    <source>
        <dbReference type="Proteomes" id="UP001162501"/>
    </source>
</evidence>